<dbReference type="InterPro" id="IPR003029">
    <property type="entry name" value="S1_domain"/>
</dbReference>
<protein>
    <submittedName>
        <fullName evidence="3">RNA-binding protein</fullName>
    </submittedName>
</protein>
<evidence type="ECO:0000256" key="1">
    <source>
        <dbReference type="PIRNR" id="PIRNR012524"/>
    </source>
</evidence>
<dbReference type="PANTHER" id="PTHR37296">
    <property type="entry name" value="CONSERVED VIRULENCE FACTOR B"/>
    <property type="match status" value="1"/>
</dbReference>
<gene>
    <name evidence="3" type="ORF">DHW61_11050</name>
</gene>
<reference evidence="3 4" key="1">
    <citation type="journal article" date="2018" name="Nat. Biotechnol.">
        <title>A standardized bacterial taxonomy based on genome phylogeny substantially revises the tree of life.</title>
        <authorList>
            <person name="Parks D.H."/>
            <person name="Chuvochina M."/>
            <person name="Waite D.W."/>
            <person name="Rinke C."/>
            <person name="Skarshewski A."/>
            <person name="Chaumeil P.A."/>
            <person name="Hugenholtz P."/>
        </authorList>
    </citation>
    <scope>NUCLEOTIDE SEQUENCE [LARGE SCALE GENOMIC DNA]</scope>
    <source>
        <strain evidence="3">UBA11728</strain>
    </source>
</reference>
<dbReference type="EMBL" id="DPVV01000371">
    <property type="protein sequence ID" value="HCL02928.1"/>
    <property type="molecule type" value="Genomic_DNA"/>
</dbReference>
<dbReference type="SMART" id="SM00316">
    <property type="entry name" value="S1"/>
    <property type="match status" value="2"/>
</dbReference>
<dbReference type="Gene3D" id="2.40.50.140">
    <property type="entry name" value="Nucleic acid-binding proteins"/>
    <property type="match status" value="2"/>
</dbReference>
<dbReference type="SUPFAM" id="SSF50249">
    <property type="entry name" value="Nucleic acid-binding proteins"/>
    <property type="match status" value="1"/>
</dbReference>
<dbReference type="PANTHER" id="PTHR37296:SF1">
    <property type="entry name" value="CONSERVED VIRULENCE FACTOR B"/>
    <property type="match status" value="1"/>
</dbReference>
<dbReference type="Pfam" id="PF13509">
    <property type="entry name" value="S1_2"/>
    <property type="match status" value="2"/>
</dbReference>
<organism evidence="3 4">
    <name type="scientific">Lachnoclostridium phytofermentans</name>
    <dbReference type="NCBI Taxonomy" id="66219"/>
    <lineage>
        <taxon>Bacteria</taxon>
        <taxon>Bacillati</taxon>
        <taxon>Bacillota</taxon>
        <taxon>Clostridia</taxon>
        <taxon>Lachnospirales</taxon>
        <taxon>Lachnospiraceae</taxon>
    </lineage>
</organism>
<proteinExistence type="inferred from homology"/>
<dbReference type="InterPro" id="IPR040764">
    <property type="entry name" value="CvfB_WH"/>
</dbReference>
<sequence>MIQLGKIQTLTVAKTTDFGVYLADKDNNTRKEDTILLPKSQVPAGTKIDDQLSVFVYKDSEDRPIATSTTPKLTLKEIAVLKVKEVTSIGAFLDWGIAKDLFLPFKEQTHPVISEEEVLVSLYIDKSKRLCATMKIYDMLQTDSPYGKDDKVTGIIYEIIPAFGAFVAVDNKYSALIPNKELHTKLNPGESITARVTMVQADGKLDLSLREKTYLQLDSDAELIYEKLTAAGGFLPFHDKSEPDTIKNEFNLSKNAFKHAIGRLMKDNKIKILENGIQKM</sequence>
<evidence type="ECO:0000313" key="3">
    <source>
        <dbReference type="EMBL" id="HCL02928.1"/>
    </source>
</evidence>
<dbReference type="Proteomes" id="UP000262969">
    <property type="component" value="Unassembled WGS sequence"/>
</dbReference>
<comment type="similarity">
    <text evidence="1">Belongs to the CvfB family.</text>
</comment>
<dbReference type="GO" id="GO:0003676">
    <property type="term" value="F:nucleic acid binding"/>
    <property type="evidence" value="ECO:0007669"/>
    <property type="project" value="InterPro"/>
</dbReference>
<dbReference type="Gene3D" id="1.10.10.10">
    <property type="entry name" value="Winged helix-like DNA-binding domain superfamily/Winged helix DNA-binding domain"/>
    <property type="match status" value="1"/>
</dbReference>
<name>A0A3D2X991_9FIRM</name>
<dbReference type="PIRSF" id="PIRSF012524">
    <property type="entry name" value="YitL_S1"/>
    <property type="match status" value="1"/>
</dbReference>
<evidence type="ECO:0000259" key="2">
    <source>
        <dbReference type="PROSITE" id="PS50126"/>
    </source>
</evidence>
<comment type="caution">
    <text evidence="3">The sequence shown here is derived from an EMBL/GenBank/DDBJ whole genome shotgun (WGS) entry which is preliminary data.</text>
</comment>
<dbReference type="Pfam" id="PF17783">
    <property type="entry name" value="WHD_CvfB"/>
    <property type="match status" value="1"/>
</dbReference>
<accession>A0A3D2X991</accession>
<dbReference type="Pfam" id="PF00575">
    <property type="entry name" value="S1"/>
    <property type="match status" value="1"/>
</dbReference>
<dbReference type="InterPro" id="IPR039566">
    <property type="entry name" value="CvfB_S1_st"/>
</dbReference>
<evidence type="ECO:0000313" key="4">
    <source>
        <dbReference type="Proteomes" id="UP000262969"/>
    </source>
</evidence>
<dbReference type="AlphaFoldDB" id="A0A3D2X991"/>
<dbReference type="InterPro" id="IPR014464">
    <property type="entry name" value="CvfB_fam"/>
</dbReference>
<feature type="domain" description="S1 motif" evidence="2">
    <location>
        <begin position="149"/>
        <end position="210"/>
    </location>
</feature>
<dbReference type="InterPro" id="IPR036388">
    <property type="entry name" value="WH-like_DNA-bd_sf"/>
</dbReference>
<dbReference type="InterPro" id="IPR012340">
    <property type="entry name" value="NA-bd_OB-fold"/>
</dbReference>
<dbReference type="PROSITE" id="PS50126">
    <property type="entry name" value="S1"/>
    <property type="match status" value="1"/>
</dbReference>